<dbReference type="Proteomes" id="UP000070319">
    <property type="component" value="Unassembled WGS sequence"/>
</dbReference>
<name>A0A139KNL6_9BACE</name>
<comment type="caution">
    <text evidence="1">The sequence shown here is derived from an EMBL/GenBank/DDBJ whole genome shotgun (WGS) entry which is preliminary data.</text>
</comment>
<dbReference type="AlphaFoldDB" id="A0A139KNL6"/>
<evidence type="ECO:0000313" key="2">
    <source>
        <dbReference type="Proteomes" id="UP000070319"/>
    </source>
</evidence>
<sequence length="60" mass="6703">MMKNLLNYNAPIPKGDRQKYGFDFGTSSEISGEEKGENGQYTIKLSHINEKVLFSSSESS</sequence>
<dbReference type="EMBL" id="LTDF01000176">
    <property type="protein sequence ID" value="KXT40785.1"/>
    <property type="molecule type" value="Genomic_DNA"/>
</dbReference>
<gene>
    <name evidence="1" type="ORF">HMPREF2531_05083</name>
</gene>
<proteinExistence type="predicted"/>
<reference evidence="1 2" key="1">
    <citation type="submission" date="2016-02" db="EMBL/GenBank/DDBJ databases">
        <authorList>
            <person name="Wen L."/>
            <person name="He K."/>
            <person name="Yang H."/>
        </authorList>
    </citation>
    <scope>NUCLEOTIDE SEQUENCE [LARGE SCALE GENOMIC DNA]</scope>
    <source>
        <strain evidence="1 2">KLE1704</strain>
    </source>
</reference>
<organism evidence="1">
    <name type="scientific">Bacteroides intestinalis</name>
    <dbReference type="NCBI Taxonomy" id="329854"/>
    <lineage>
        <taxon>Bacteria</taxon>
        <taxon>Pseudomonadati</taxon>
        <taxon>Bacteroidota</taxon>
        <taxon>Bacteroidia</taxon>
        <taxon>Bacteroidales</taxon>
        <taxon>Bacteroidaceae</taxon>
        <taxon>Bacteroides</taxon>
    </lineage>
</organism>
<accession>A0A139KNL6</accession>
<evidence type="ECO:0000313" key="1">
    <source>
        <dbReference type="EMBL" id="KXT40785.1"/>
    </source>
</evidence>
<protein>
    <submittedName>
        <fullName evidence="1">Uncharacterized protein</fullName>
    </submittedName>
</protein>